<dbReference type="AlphaFoldDB" id="A0A4Q4ZJY4"/>
<accession>A0A4Q4ZJY4</accession>
<dbReference type="RefSeq" id="WP_134713513.1">
    <property type="nucleotide sequence ID" value="NZ_SDKM01000002.1"/>
</dbReference>
<dbReference type="EMBL" id="SDKM01000002">
    <property type="protein sequence ID" value="RYP88667.1"/>
    <property type="molecule type" value="Genomic_DNA"/>
</dbReference>
<comment type="caution">
    <text evidence="1">The sequence shown here is derived from an EMBL/GenBank/DDBJ whole genome shotgun (WGS) entry which is preliminary data.</text>
</comment>
<dbReference type="InterPro" id="IPR013207">
    <property type="entry name" value="LGFP"/>
</dbReference>
<sequence>MKLSLDHGVRLGVGVDTVLQLAKGEAIEYAGVTDAEGGQTVTAEFRVITTQQELSESLDLSVSASVRYGLANVDGRMDFAEKNAINESSVYMMLSAHASNPPRYMQKPKLRGAAEVMYRNNPEEFRQSFGDCFVDEVYTGGSLAILFMFHTRDESSSRTVSAELNGAVGGLIAGGEISGSFTSVVQSAQSKSDLRISAFISGGRGVVIPANPEEAISLFKSFPAAVLNAGVPHQVTAKPWREFPLPPAPTDAEMMVRRHTIETCGQNVLKAIQAKTRLQYILDNPQQFVNPDLLALTTMRQQLHGTMTKWAQAAHACNQDIKQCTLEGLEFPVINWPDRVESLDPLGDKIAQVELHDSRARAWLRALFGLPLDMEYDRDEGREGSRWRFANDGDGKQIGGVFYTPETGAHVVYGGIFRKYAELGGCTGKLGFPITDEENFDPSRWPGHDLDRCQRFEHGFVWWDAQTQVVSDGVPLDALTGMRESATGRLGRVRLPGQ</sequence>
<reference evidence="1 2" key="1">
    <citation type="submission" date="2019-01" db="EMBL/GenBank/DDBJ databases">
        <title>Nocardioides guangzhouensis sp. nov., an actinobacterium isolated from soil.</title>
        <authorList>
            <person name="Fu Y."/>
            <person name="Cai Y."/>
            <person name="Lin Z."/>
            <person name="Chen P."/>
        </authorList>
    </citation>
    <scope>NUCLEOTIDE SEQUENCE [LARGE SCALE GENOMIC DNA]</scope>
    <source>
        <strain evidence="1 2">130</strain>
    </source>
</reference>
<name>A0A4Q4ZJY4_9ACTN</name>
<protein>
    <submittedName>
        <fullName evidence="1">Uncharacterized protein</fullName>
    </submittedName>
</protein>
<organism evidence="1 2">
    <name type="scientific">Nocardioides guangzhouensis</name>
    <dbReference type="NCBI Taxonomy" id="2497878"/>
    <lineage>
        <taxon>Bacteria</taxon>
        <taxon>Bacillati</taxon>
        <taxon>Actinomycetota</taxon>
        <taxon>Actinomycetes</taxon>
        <taxon>Propionibacteriales</taxon>
        <taxon>Nocardioidaceae</taxon>
        <taxon>Nocardioides</taxon>
    </lineage>
</organism>
<gene>
    <name evidence="1" type="ORF">EKO23_01895</name>
</gene>
<evidence type="ECO:0000313" key="2">
    <source>
        <dbReference type="Proteomes" id="UP000295198"/>
    </source>
</evidence>
<dbReference type="Proteomes" id="UP000295198">
    <property type="component" value="Unassembled WGS sequence"/>
</dbReference>
<dbReference type="Pfam" id="PF08310">
    <property type="entry name" value="LGFP"/>
    <property type="match status" value="1"/>
</dbReference>
<evidence type="ECO:0000313" key="1">
    <source>
        <dbReference type="EMBL" id="RYP88667.1"/>
    </source>
</evidence>
<keyword evidence="2" id="KW-1185">Reference proteome</keyword>
<dbReference type="OrthoDB" id="9773852at2"/>
<proteinExistence type="predicted"/>